<evidence type="ECO:0000313" key="3">
    <source>
        <dbReference type="Proteomes" id="UP000219331"/>
    </source>
</evidence>
<dbReference type="EMBL" id="OBML01000015">
    <property type="protein sequence ID" value="SOC25969.1"/>
    <property type="molecule type" value="Genomic_DNA"/>
</dbReference>
<protein>
    <submittedName>
        <fullName evidence="2">Phasin protein</fullName>
    </submittedName>
</protein>
<sequence length="132" mass="14584">MADTRKTVSGDGVNASLTPFEMAYCNPMVLIGRMQSEALRATLDRQVEMVDFLRLRVEKDVRLAERLMQARQPAEVVAACSEFCSDALEDYARESFRAVNLVPEVAAETAEQVAREAEEVSDDLKVASLAVV</sequence>
<dbReference type="RefSeq" id="WP_097176529.1">
    <property type="nucleotide sequence ID" value="NZ_OBML01000015.1"/>
</dbReference>
<name>A0A285TVS1_9HYPH</name>
<dbReference type="AlphaFoldDB" id="A0A285TVS1"/>
<dbReference type="InterPro" id="IPR018968">
    <property type="entry name" value="Phasin"/>
</dbReference>
<proteinExistence type="predicted"/>
<gene>
    <name evidence="2" type="ORF">SAMN05421512_11562</name>
</gene>
<reference evidence="2 3" key="1">
    <citation type="submission" date="2017-08" db="EMBL/GenBank/DDBJ databases">
        <authorList>
            <person name="de Groot N.N."/>
        </authorList>
    </citation>
    <scope>NUCLEOTIDE SEQUENCE [LARGE SCALE GENOMIC DNA]</scope>
    <source>
        <strain evidence="2 3">USBA 352</strain>
    </source>
</reference>
<evidence type="ECO:0000259" key="1">
    <source>
        <dbReference type="Pfam" id="PF09361"/>
    </source>
</evidence>
<dbReference type="STRING" id="538381.GCA_001696535_01047"/>
<accession>A0A285TVS1</accession>
<organism evidence="2 3">
    <name type="scientific">Stappia indica</name>
    <dbReference type="NCBI Taxonomy" id="538381"/>
    <lineage>
        <taxon>Bacteria</taxon>
        <taxon>Pseudomonadati</taxon>
        <taxon>Pseudomonadota</taxon>
        <taxon>Alphaproteobacteria</taxon>
        <taxon>Hyphomicrobiales</taxon>
        <taxon>Stappiaceae</taxon>
        <taxon>Stappia</taxon>
    </lineage>
</organism>
<evidence type="ECO:0000313" key="2">
    <source>
        <dbReference type="EMBL" id="SOC25969.1"/>
    </source>
</evidence>
<dbReference type="OrthoDB" id="7870150at2"/>
<feature type="domain" description="Phasin" evidence="1">
    <location>
        <begin position="48"/>
        <end position="112"/>
    </location>
</feature>
<dbReference type="Proteomes" id="UP000219331">
    <property type="component" value="Unassembled WGS sequence"/>
</dbReference>
<dbReference type="Pfam" id="PF09361">
    <property type="entry name" value="Phasin_2"/>
    <property type="match status" value="1"/>
</dbReference>
<keyword evidence="3" id="KW-1185">Reference proteome</keyword>